<reference evidence="4" key="1">
    <citation type="journal article" date="2013" name="Genetics">
        <title>The draft genome and transcriptome of Panagrellus redivivus are shaped by the harsh demands of a free-living lifestyle.</title>
        <authorList>
            <person name="Srinivasan J."/>
            <person name="Dillman A.R."/>
            <person name="Macchietto M.G."/>
            <person name="Heikkinen L."/>
            <person name="Lakso M."/>
            <person name="Fracchia K.M."/>
            <person name="Antoshechkin I."/>
            <person name="Mortazavi A."/>
            <person name="Wong G."/>
            <person name="Sternberg P.W."/>
        </authorList>
    </citation>
    <scope>NUCLEOTIDE SEQUENCE [LARGE SCALE GENOMIC DNA]</scope>
    <source>
        <strain evidence="4">MT8872</strain>
    </source>
</reference>
<sequence>MAFSYIKASSTKCCTFCSNRHSPVNCKTYPSVSVRQDRLNELRRCYRCLKTGHIPPQCPNYIECRFCTRTSHHAALCCKNELTKDAEAPRSKNECANGDYSENLANKFKTRQCASQWSAPSSPSSGYCSDDFSEPEFTPASPSFSSPSFDNTWQHETRQNMPESKLHIWLGAKKRTPNQNRPITSDYTIQELASLMSGCGLPEAPKNSHLVNMPSNSKFY</sequence>
<evidence type="ECO:0000313" key="4">
    <source>
        <dbReference type="Proteomes" id="UP000492821"/>
    </source>
</evidence>
<dbReference type="Proteomes" id="UP000492821">
    <property type="component" value="Unassembled WGS sequence"/>
</dbReference>
<proteinExistence type="predicted"/>
<name>A0A7E4VTU2_PANRE</name>
<keyword evidence="1" id="KW-0863">Zinc-finger</keyword>
<dbReference type="AlphaFoldDB" id="A0A7E4VTU2"/>
<evidence type="ECO:0000259" key="3">
    <source>
        <dbReference type="PROSITE" id="PS50158"/>
    </source>
</evidence>
<dbReference type="InterPro" id="IPR036875">
    <property type="entry name" value="Znf_CCHC_sf"/>
</dbReference>
<dbReference type="InterPro" id="IPR001878">
    <property type="entry name" value="Znf_CCHC"/>
</dbReference>
<dbReference type="SMART" id="SM00343">
    <property type="entry name" value="ZnF_C2HC"/>
    <property type="match status" value="1"/>
</dbReference>
<dbReference type="WBParaSite" id="Pan_g2715.t1">
    <property type="protein sequence ID" value="Pan_g2715.t1"/>
    <property type="gene ID" value="Pan_g2715"/>
</dbReference>
<feature type="compositionally biased region" description="Low complexity" evidence="2">
    <location>
        <begin position="118"/>
        <end position="149"/>
    </location>
</feature>
<keyword evidence="4" id="KW-1185">Reference proteome</keyword>
<protein>
    <submittedName>
        <fullName evidence="5">CCHC-type domain-containing protein</fullName>
    </submittedName>
</protein>
<feature type="domain" description="CCHC-type" evidence="3">
    <location>
        <begin position="43"/>
        <end position="60"/>
    </location>
</feature>
<accession>A0A7E4VTU2</accession>
<dbReference type="GO" id="GO:0008270">
    <property type="term" value="F:zinc ion binding"/>
    <property type="evidence" value="ECO:0007669"/>
    <property type="project" value="UniProtKB-KW"/>
</dbReference>
<evidence type="ECO:0000256" key="2">
    <source>
        <dbReference type="SAM" id="MobiDB-lite"/>
    </source>
</evidence>
<keyword evidence="1" id="KW-0479">Metal-binding</keyword>
<dbReference type="SUPFAM" id="SSF57756">
    <property type="entry name" value="Retrovirus zinc finger-like domains"/>
    <property type="match status" value="1"/>
</dbReference>
<keyword evidence="1" id="KW-0862">Zinc</keyword>
<feature type="region of interest" description="Disordered" evidence="2">
    <location>
        <begin position="118"/>
        <end position="156"/>
    </location>
</feature>
<dbReference type="PROSITE" id="PS50158">
    <property type="entry name" value="ZF_CCHC"/>
    <property type="match status" value="1"/>
</dbReference>
<evidence type="ECO:0000256" key="1">
    <source>
        <dbReference type="PROSITE-ProRule" id="PRU00047"/>
    </source>
</evidence>
<evidence type="ECO:0000313" key="5">
    <source>
        <dbReference type="WBParaSite" id="Pan_g2715.t1"/>
    </source>
</evidence>
<dbReference type="GO" id="GO:0003676">
    <property type="term" value="F:nucleic acid binding"/>
    <property type="evidence" value="ECO:0007669"/>
    <property type="project" value="InterPro"/>
</dbReference>
<reference evidence="5" key="2">
    <citation type="submission" date="2020-10" db="UniProtKB">
        <authorList>
            <consortium name="WormBaseParasite"/>
        </authorList>
    </citation>
    <scope>IDENTIFICATION</scope>
</reference>
<organism evidence="4 5">
    <name type="scientific">Panagrellus redivivus</name>
    <name type="common">Microworm</name>
    <dbReference type="NCBI Taxonomy" id="6233"/>
    <lineage>
        <taxon>Eukaryota</taxon>
        <taxon>Metazoa</taxon>
        <taxon>Ecdysozoa</taxon>
        <taxon>Nematoda</taxon>
        <taxon>Chromadorea</taxon>
        <taxon>Rhabditida</taxon>
        <taxon>Tylenchina</taxon>
        <taxon>Panagrolaimomorpha</taxon>
        <taxon>Panagrolaimoidea</taxon>
        <taxon>Panagrolaimidae</taxon>
        <taxon>Panagrellus</taxon>
    </lineage>
</organism>
<dbReference type="GO" id="GO:0019899">
    <property type="term" value="F:enzyme binding"/>
    <property type="evidence" value="ECO:0007669"/>
    <property type="project" value="UniProtKB-ARBA"/>
</dbReference>